<dbReference type="AlphaFoldDB" id="A0A0C3NEQ1"/>
<keyword evidence="4" id="KW-1185">Reference proteome</keyword>
<evidence type="ECO:0000313" key="4">
    <source>
        <dbReference type="Proteomes" id="UP000031980"/>
    </source>
</evidence>
<name>A0A0C3NEQ1_9PORP</name>
<dbReference type="Gene3D" id="2.160.20.120">
    <property type="match status" value="1"/>
</dbReference>
<evidence type="ECO:0000259" key="2">
    <source>
        <dbReference type="Pfam" id="PF10988"/>
    </source>
</evidence>
<organism evidence="3 4">
    <name type="scientific">Sanguibacteroides justesenii</name>
    <dbReference type="NCBI Taxonomy" id="1547597"/>
    <lineage>
        <taxon>Bacteria</taxon>
        <taxon>Pseudomonadati</taxon>
        <taxon>Bacteroidota</taxon>
        <taxon>Bacteroidia</taxon>
        <taxon>Bacteroidales</taxon>
        <taxon>Porphyromonadaceae</taxon>
        <taxon>Sanguibacteroides</taxon>
    </lineage>
</organism>
<dbReference type="Proteomes" id="UP000031980">
    <property type="component" value="Unassembled WGS sequence"/>
</dbReference>
<feature type="domain" description="Putative auto-transporter adhesin head GIN" evidence="2">
    <location>
        <begin position="40"/>
        <end position="222"/>
    </location>
</feature>
<proteinExistence type="predicted"/>
<keyword evidence="1" id="KW-0732">Signal</keyword>
<dbReference type="EMBL" id="JPIU01000039">
    <property type="protein sequence ID" value="KIO44607.1"/>
    <property type="molecule type" value="Genomic_DNA"/>
</dbReference>
<comment type="caution">
    <text evidence="3">The sequence shown here is derived from an EMBL/GenBank/DDBJ whole genome shotgun (WGS) entry which is preliminary data.</text>
</comment>
<sequence length="238" mass="26012">MKGLLWGLCFLLFAVSGWAKDKKVTGTGYVLMSQRPSEVRFEKISVQQGITLYVTLDKTATISVESDDNILPYIKTEIKNNQLNVYIEPGISIRRYTVMNVLVTLPRLVRLEAASAARIEGSALLRVDQLEVVASGASNMKLEVKGNELQVEASGASRLELKGEVKQLDLNLSTASYLKAWELSADTCNADISNAAKGEIFVRQKLNAEISSSGLLLYDGSPVITRNLSSGGSLVKRR</sequence>
<protein>
    <recommendedName>
        <fullName evidence="2">Putative auto-transporter adhesin head GIN domain-containing protein</fullName>
    </recommendedName>
</protein>
<evidence type="ECO:0000256" key="1">
    <source>
        <dbReference type="SAM" id="SignalP"/>
    </source>
</evidence>
<feature type="signal peptide" evidence="1">
    <location>
        <begin position="1"/>
        <end position="19"/>
    </location>
</feature>
<dbReference type="Pfam" id="PF10988">
    <property type="entry name" value="DUF2807"/>
    <property type="match status" value="1"/>
</dbReference>
<gene>
    <name evidence="3" type="ORF">BA92_10540</name>
</gene>
<evidence type="ECO:0000313" key="3">
    <source>
        <dbReference type="EMBL" id="KIO44607.1"/>
    </source>
</evidence>
<reference evidence="3 4" key="1">
    <citation type="submission" date="2014-07" db="EMBL/GenBank/DDBJ databases">
        <title>Porphyromonadaceae bacterium OUH 308042 = ATCC BAA-2681 = DSM 28342 draft genome.</title>
        <authorList>
            <person name="Sydenham T.V."/>
            <person name="Hasman H."/>
            <person name="Justensen U.S."/>
        </authorList>
    </citation>
    <scope>NUCLEOTIDE SEQUENCE [LARGE SCALE GENOMIC DNA]</scope>
    <source>
        <strain evidence="3 4">OUH 308042</strain>
    </source>
</reference>
<dbReference type="InterPro" id="IPR021255">
    <property type="entry name" value="DUF2807"/>
</dbReference>
<accession>A0A0C3NEQ1</accession>
<feature type="chain" id="PRO_5002167377" description="Putative auto-transporter adhesin head GIN domain-containing protein" evidence="1">
    <location>
        <begin position="20"/>
        <end position="238"/>
    </location>
</feature>